<dbReference type="InterPro" id="IPR008775">
    <property type="entry name" value="Phytyl_CoA_dOase-like"/>
</dbReference>
<dbReference type="EMBL" id="GELH01000944">
    <property type="protein sequence ID" value="JAS03328.1"/>
    <property type="molecule type" value="Transcribed_RNA"/>
</dbReference>
<dbReference type="Gene3D" id="2.60.120.620">
    <property type="entry name" value="q2cbj1_9rhob like domain"/>
    <property type="match status" value="1"/>
</dbReference>
<dbReference type="PANTHER" id="PTHR20883">
    <property type="entry name" value="PHYTANOYL-COA DIOXYGENASE DOMAIN CONTAINING 1"/>
    <property type="match status" value="1"/>
</dbReference>
<dbReference type="Pfam" id="PF05721">
    <property type="entry name" value="PhyH"/>
    <property type="match status" value="1"/>
</dbReference>
<comment type="cofactor">
    <cofactor evidence="1">
        <name>Fe cation</name>
        <dbReference type="ChEBI" id="CHEBI:24875"/>
    </cofactor>
</comment>
<dbReference type="PANTHER" id="PTHR20883:SF52">
    <property type="entry name" value="ALPHA-KETOGLUTARATE-DEPENDENT HYPOPHOSPHITE DIOXYGENASE-LIKE GENE A2 [PROVISIONAL]-RELATED"/>
    <property type="match status" value="1"/>
</dbReference>
<dbReference type="EMBL" id="GELH01000943">
    <property type="protein sequence ID" value="JAS03329.1"/>
    <property type="molecule type" value="Transcribed_RNA"/>
</dbReference>
<evidence type="ECO:0000256" key="1">
    <source>
        <dbReference type="ARBA" id="ARBA00001962"/>
    </source>
</evidence>
<dbReference type="SUPFAM" id="SSF51197">
    <property type="entry name" value="Clavaminate synthase-like"/>
    <property type="match status" value="1"/>
</dbReference>
<name>A0A194AM88_PINFU</name>
<accession>A0A194AM88</accession>
<sequence>MPVLSKIESEFQKKGFIPCIDVLTSEEVRNLRTNFNDLEEKIGKDNATYSLHNIHLENKWVLDTASHPNVLKPVTDILGPNVILLDSRFICKYPCHVENTEEVQHFVAWHQDVRYWGIDGDVVTAWIAVDDADVENGCMIVIPGTHKQGLVEHITSIEDGNLLSSNQSIPRHLVDVTKSTPCPLSAGQASLHHGFLIHGSEPNRSPRRRCGYVVRYVSTSAKPIEDPDRPRSFPSTVLLCGTDTFHNFKDNRPDWYKPNEM</sequence>
<evidence type="ECO:0000313" key="2">
    <source>
        <dbReference type="EMBL" id="JAS03328.1"/>
    </source>
</evidence>
<reference evidence="2" key="1">
    <citation type="submission" date="2016-03" db="EMBL/GenBank/DDBJ databases">
        <authorList>
            <person name="Ploux O."/>
        </authorList>
    </citation>
    <scope>NUCLEOTIDE SEQUENCE</scope>
    <source>
        <tissue evidence="2">Mantle</tissue>
    </source>
</reference>
<dbReference type="AlphaFoldDB" id="A0A194AM88"/>
<organism evidence="2">
    <name type="scientific">Pinctada fucata</name>
    <name type="common">Akoya pearl oyster</name>
    <name type="synonym">Pinctada imbricata fucata</name>
    <dbReference type="NCBI Taxonomy" id="50426"/>
    <lineage>
        <taxon>Eukaryota</taxon>
        <taxon>Metazoa</taxon>
        <taxon>Spiralia</taxon>
        <taxon>Lophotrochozoa</taxon>
        <taxon>Mollusca</taxon>
        <taxon>Bivalvia</taxon>
        <taxon>Autobranchia</taxon>
        <taxon>Pteriomorphia</taxon>
        <taxon>Pterioida</taxon>
        <taxon>Pterioidea</taxon>
        <taxon>Pteriidae</taxon>
        <taxon>Pinctada</taxon>
    </lineage>
</organism>
<protein>
    <submittedName>
        <fullName evidence="2">Uncharacterized protein</fullName>
    </submittedName>
</protein>
<proteinExistence type="predicted"/>